<evidence type="ECO:0000256" key="2">
    <source>
        <dbReference type="ARBA" id="ARBA00022553"/>
    </source>
</evidence>
<dbReference type="Gene3D" id="3.40.50.1820">
    <property type="entry name" value="alpha/beta hydrolase"/>
    <property type="match status" value="1"/>
</dbReference>
<accession>A0ABV5N262</accession>
<organism evidence="5 6">
    <name type="scientific">Streptomyces cinereospinus</name>
    <dbReference type="NCBI Taxonomy" id="285561"/>
    <lineage>
        <taxon>Bacteria</taxon>
        <taxon>Bacillati</taxon>
        <taxon>Actinomycetota</taxon>
        <taxon>Actinomycetes</taxon>
        <taxon>Kitasatosporales</taxon>
        <taxon>Streptomycetaceae</taxon>
        <taxon>Streptomyces</taxon>
    </lineage>
</organism>
<dbReference type="SUPFAM" id="SSF56801">
    <property type="entry name" value="Acetyl-CoA synthetase-like"/>
    <property type="match status" value="1"/>
</dbReference>
<dbReference type="InterPro" id="IPR009081">
    <property type="entry name" value="PP-bd_ACP"/>
</dbReference>
<dbReference type="Gene3D" id="3.30.300.30">
    <property type="match status" value="1"/>
</dbReference>
<dbReference type="PROSITE" id="PS00012">
    <property type="entry name" value="PHOSPHOPANTETHEINE"/>
    <property type="match status" value="1"/>
</dbReference>
<dbReference type="InterPro" id="IPR006162">
    <property type="entry name" value="Ppantetheine_attach_site"/>
</dbReference>
<dbReference type="SMART" id="SM00823">
    <property type="entry name" value="PKS_PP"/>
    <property type="match status" value="1"/>
</dbReference>
<keyword evidence="2" id="KW-0597">Phosphoprotein</keyword>
<gene>
    <name evidence="5" type="ORF">ACFF45_14740</name>
</gene>
<sequence>PATATYRPRHPHDQALLGVRGELFLGGTAVARGYVNRPELTEQSFRTDPFTAQPGARLYRTGDLVRWRPDGQLEFLGRADEQVKIRGFRIEPGEVAATLREHPDVRDAVVVARASTAGAEASLTAYACTDGRSATVPEDKLLAFLQDRLPVYMVPDKIVLLPALPLTEHGKVDHDALAALAPSTPAQPPAQQAPQTPTEERVARLASALLHDQPVGRTDDFFRAGGHSLLAARLVAQVNEAFGVEVPISTFLQRPTVASLAYAVTAATTGPETGLAPITPRNRRTAVRPVSELGRPSDEEGESLLRDPQETEVQP</sequence>
<dbReference type="Pfam" id="PF13193">
    <property type="entry name" value="AMP-binding_C"/>
    <property type="match status" value="1"/>
</dbReference>
<dbReference type="SUPFAM" id="SSF47336">
    <property type="entry name" value="ACP-like"/>
    <property type="match status" value="1"/>
</dbReference>
<dbReference type="PANTHER" id="PTHR45527">
    <property type="entry name" value="NONRIBOSOMAL PEPTIDE SYNTHETASE"/>
    <property type="match status" value="1"/>
</dbReference>
<proteinExistence type="predicted"/>
<evidence type="ECO:0000259" key="4">
    <source>
        <dbReference type="PROSITE" id="PS50075"/>
    </source>
</evidence>
<keyword evidence="6" id="KW-1185">Reference proteome</keyword>
<name>A0ABV5N262_9ACTN</name>
<dbReference type="PANTHER" id="PTHR45527:SF1">
    <property type="entry name" value="FATTY ACID SYNTHASE"/>
    <property type="match status" value="1"/>
</dbReference>
<feature type="compositionally biased region" description="Basic and acidic residues" evidence="3">
    <location>
        <begin position="295"/>
        <end position="309"/>
    </location>
</feature>
<protein>
    <submittedName>
        <fullName evidence="5">Non-ribosomal peptide synthetase</fullName>
    </submittedName>
</protein>
<dbReference type="Gene3D" id="2.30.38.10">
    <property type="entry name" value="Luciferase, Domain 3"/>
    <property type="match status" value="1"/>
</dbReference>
<evidence type="ECO:0000256" key="1">
    <source>
        <dbReference type="ARBA" id="ARBA00022450"/>
    </source>
</evidence>
<evidence type="ECO:0000313" key="6">
    <source>
        <dbReference type="Proteomes" id="UP001589709"/>
    </source>
</evidence>
<feature type="domain" description="Carrier" evidence="4">
    <location>
        <begin position="193"/>
        <end position="268"/>
    </location>
</feature>
<reference evidence="5 6" key="1">
    <citation type="submission" date="2024-09" db="EMBL/GenBank/DDBJ databases">
        <authorList>
            <person name="Sun Q."/>
            <person name="Mori K."/>
        </authorList>
    </citation>
    <scope>NUCLEOTIDE SEQUENCE [LARGE SCALE GENOMIC DNA]</scope>
    <source>
        <strain evidence="5 6">JCM 6917</strain>
    </source>
</reference>
<dbReference type="Proteomes" id="UP001589709">
    <property type="component" value="Unassembled WGS sequence"/>
</dbReference>
<dbReference type="RefSeq" id="WP_381346407.1">
    <property type="nucleotide sequence ID" value="NZ_JBHMCY010000023.1"/>
</dbReference>
<dbReference type="InterPro" id="IPR025110">
    <property type="entry name" value="AMP-bd_C"/>
</dbReference>
<dbReference type="PROSITE" id="PS50075">
    <property type="entry name" value="CARRIER"/>
    <property type="match status" value="1"/>
</dbReference>
<feature type="non-terminal residue" evidence="5">
    <location>
        <position position="1"/>
    </location>
</feature>
<evidence type="ECO:0000256" key="3">
    <source>
        <dbReference type="SAM" id="MobiDB-lite"/>
    </source>
</evidence>
<dbReference type="EMBL" id="JBHMCY010000023">
    <property type="protein sequence ID" value="MFB9463929.1"/>
    <property type="molecule type" value="Genomic_DNA"/>
</dbReference>
<keyword evidence="1" id="KW-0596">Phosphopantetheine</keyword>
<dbReference type="InterPro" id="IPR036736">
    <property type="entry name" value="ACP-like_sf"/>
</dbReference>
<dbReference type="InterPro" id="IPR029058">
    <property type="entry name" value="AB_hydrolase_fold"/>
</dbReference>
<dbReference type="InterPro" id="IPR045851">
    <property type="entry name" value="AMP-bd_C_sf"/>
</dbReference>
<comment type="caution">
    <text evidence="5">The sequence shown here is derived from an EMBL/GenBank/DDBJ whole genome shotgun (WGS) entry which is preliminary data.</text>
</comment>
<dbReference type="Pfam" id="PF00550">
    <property type="entry name" value="PP-binding"/>
    <property type="match status" value="1"/>
</dbReference>
<dbReference type="InterPro" id="IPR020806">
    <property type="entry name" value="PKS_PP-bd"/>
</dbReference>
<evidence type="ECO:0000313" key="5">
    <source>
        <dbReference type="EMBL" id="MFB9463929.1"/>
    </source>
</evidence>
<feature type="region of interest" description="Disordered" evidence="3">
    <location>
        <begin position="272"/>
        <end position="315"/>
    </location>
</feature>